<proteinExistence type="predicted"/>
<reference evidence="2" key="1">
    <citation type="submission" date="2017-02" db="EMBL/GenBank/DDBJ databases">
        <title>Comparative genomics and description of representatives of a novel lineage of planctomycetes thriving in anoxic sediments.</title>
        <authorList>
            <person name="Spring S."/>
            <person name="Bunk B."/>
            <person name="Sproer C."/>
        </authorList>
    </citation>
    <scope>NUCLEOTIDE SEQUENCE [LARGE SCALE GENOMIC DNA]</scope>
    <source>
        <strain evidence="2">SM-Chi-D1</strain>
    </source>
</reference>
<dbReference type="InterPro" id="IPR054227">
    <property type="entry name" value="DUF6951"/>
</dbReference>
<dbReference type="RefSeq" id="WP_146682308.1">
    <property type="nucleotide sequence ID" value="NZ_CP019646.1"/>
</dbReference>
<evidence type="ECO:0000313" key="2">
    <source>
        <dbReference type="Proteomes" id="UP000188181"/>
    </source>
</evidence>
<protein>
    <submittedName>
        <fullName evidence="1">Uncharacterized protein</fullName>
    </submittedName>
</protein>
<evidence type="ECO:0000313" key="1">
    <source>
        <dbReference type="EMBL" id="AQQ70013.1"/>
    </source>
</evidence>
<dbReference type="AlphaFoldDB" id="A0A1Q2MBB5"/>
<dbReference type="OrthoDB" id="1807880at2"/>
<sequence>MKSKVEIDAGVCGFCTTVCAQSDNGQNVTFEIESGCQKIEEFSRVLQEKSPIDAYAEMSPGQDGVILSAADTAVSGCCKGCIVPLGLFKAMQVAAGLALPKDVTLKIVKED</sequence>
<dbReference type="EMBL" id="CP019646">
    <property type="protein sequence ID" value="AQQ70013.1"/>
    <property type="molecule type" value="Genomic_DNA"/>
</dbReference>
<dbReference type="Pfam" id="PF22263">
    <property type="entry name" value="DUF6951"/>
    <property type="match status" value="1"/>
</dbReference>
<name>A0A1Q2MBB5_9BACT</name>
<dbReference type="STRING" id="1851148.SMSP2_00350"/>
<dbReference type="KEGG" id="pbas:SMSP2_00350"/>
<accession>A0A1Q2MBB5</accession>
<gene>
    <name evidence="1" type="ORF">SMSP2_00350</name>
</gene>
<dbReference type="Proteomes" id="UP000188181">
    <property type="component" value="Chromosome"/>
</dbReference>
<organism evidence="1 2">
    <name type="scientific">Limihaloglobus sulfuriphilus</name>
    <dbReference type="NCBI Taxonomy" id="1851148"/>
    <lineage>
        <taxon>Bacteria</taxon>
        <taxon>Pseudomonadati</taxon>
        <taxon>Planctomycetota</taxon>
        <taxon>Phycisphaerae</taxon>
        <taxon>Sedimentisphaerales</taxon>
        <taxon>Sedimentisphaeraceae</taxon>
        <taxon>Limihaloglobus</taxon>
    </lineage>
</organism>
<keyword evidence="2" id="KW-1185">Reference proteome</keyword>